<protein>
    <submittedName>
        <fullName evidence="2">Uncharacterized protein</fullName>
    </submittedName>
</protein>
<evidence type="ECO:0000313" key="3">
    <source>
        <dbReference type="Proteomes" id="UP000183610"/>
    </source>
</evidence>
<evidence type="ECO:0000256" key="1">
    <source>
        <dbReference type="SAM" id="Coils"/>
    </source>
</evidence>
<proteinExistence type="predicted"/>
<feature type="coiled-coil region" evidence="1">
    <location>
        <begin position="10"/>
        <end position="37"/>
    </location>
</feature>
<feature type="coiled-coil region" evidence="1">
    <location>
        <begin position="84"/>
        <end position="114"/>
    </location>
</feature>
<organism evidence="2 3">
    <name type="scientific">Listeria ivanovii</name>
    <dbReference type="NCBI Taxonomy" id="1638"/>
    <lineage>
        <taxon>Bacteria</taxon>
        <taxon>Bacillati</taxon>
        <taxon>Bacillota</taxon>
        <taxon>Bacilli</taxon>
        <taxon>Bacillales</taxon>
        <taxon>Listeriaceae</taxon>
        <taxon>Listeria</taxon>
    </lineage>
</organism>
<dbReference type="EMBL" id="FNMX01000030">
    <property type="protein sequence ID" value="SDX46631.1"/>
    <property type="molecule type" value="Genomic_DNA"/>
</dbReference>
<dbReference type="InterPro" id="IPR025014">
    <property type="entry name" value="DUF3958"/>
</dbReference>
<dbReference type="AlphaFoldDB" id="A0AAX2DTS3"/>
<evidence type="ECO:0000313" key="2">
    <source>
        <dbReference type="EMBL" id="SDX46631.1"/>
    </source>
</evidence>
<accession>A0AAX2DTS3</accession>
<keyword evidence="1" id="KW-0175">Coiled coil</keyword>
<dbReference type="Proteomes" id="UP000183610">
    <property type="component" value="Unassembled WGS sequence"/>
</dbReference>
<reference evidence="2 3" key="1">
    <citation type="submission" date="2016-10" db="EMBL/GenBank/DDBJ databases">
        <authorList>
            <person name="Varghese N."/>
            <person name="Submissions S."/>
        </authorList>
    </citation>
    <scope>NUCLEOTIDE SEQUENCE [LARGE SCALE GENOMIC DNA]</scope>
    <source>
        <strain evidence="2 3">ATCC 49954</strain>
    </source>
</reference>
<sequence length="127" mass="15684">MPIECGVNGMTETEKKLAEVQQQIRVINEQQETNERDRRGLERKEQYYHEFRFRQANLFKRLDQFWYRDREMNAFLDNHYQDLRRMDQQVIHDLEEQTEQLQKNKRQLADKEDACLHQRLALSREVQ</sequence>
<comment type="caution">
    <text evidence="2">The sequence shown here is derived from an EMBL/GenBank/DDBJ whole genome shotgun (WGS) entry which is preliminary data.</text>
</comment>
<gene>
    <name evidence="2" type="ORF">SAMN05421782_1302</name>
</gene>
<dbReference type="Pfam" id="PF13125">
    <property type="entry name" value="DUF3958"/>
    <property type="match status" value="1"/>
</dbReference>
<name>A0AAX2DTS3_LISIV</name>